<keyword evidence="11" id="KW-0479">Metal-binding</keyword>
<evidence type="ECO:0000256" key="7">
    <source>
        <dbReference type="ARBA" id="ARBA00031011"/>
    </source>
</evidence>
<dbReference type="GO" id="GO:0009693">
    <property type="term" value="P:ethylene biosynthetic process"/>
    <property type="evidence" value="ECO:0007669"/>
    <property type="project" value="UniProtKB-KW"/>
</dbReference>
<evidence type="ECO:0000256" key="4">
    <source>
        <dbReference type="ARBA" id="ARBA00012531"/>
    </source>
</evidence>
<evidence type="ECO:0000259" key="12">
    <source>
        <dbReference type="PROSITE" id="PS51471"/>
    </source>
</evidence>
<evidence type="ECO:0000256" key="3">
    <source>
        <dbReference type="ARBA" id="ARBA00012293"/>
    </source>
</evidence>
<dbReference type="Proteomes" id="UP000183400">
    <property type="component" value="Unassembled WGS sequence"/>
</dbReference>
<keyword evidence="14" id="KW-1185">Reference proteome</keyword>
<dbReference type="PANTHER" id="PTHR47990">
    <property type="entry name" value="2-OXOGLUTARATE (2OG) AND FE(II)-DEPENDENT OXYGENASE SUPERFAMILY PROTEIN-RELATED"/>
    <property type="match status" value="1"/>
</dbReference>
<proteinExistence type="inferred from homology"/>
<dbReference type="PROSITE" id="PS51471">
    <property type="entry name" value="FE2OG_OXY"/>
    <property type="match status" value="1"/>
</dbReference>
<feature type="domain" description="Fe2OG dioxygenase" evidence="12">
    <location>
        <begin position="166"/>
        <end position="268"/>
    </location>
</feature>
<dbReference type="Gene3D" id="2.60.120.330">
    <property type="entry name" value="B-lactam Antibiotic, Isopenicillin N Synthase, Chain"/>
    <property type="match status" value="1"/>
</dbReference>
<accession>A0A1H2TT63</accession>
<name>A0A1H2TT63_9RHOB</name>
<dbReference type="GO" id="GO:0046872">
    <property type="term" value="F:metal ion binding"/>
    <property type="evidence" value="ECO:0007669"/>
    <property type="project" value="UniProtKB-KW"/>
</dbReference>
<dbReference type="InterPro" id="IPR026992">
    <property type="entry name" value="DIOX_N"/>
</dbReference>
<keyword evidence="11" id="KW-0408">Iron</keyword>
<keyword evidence="6" id="KW-0266">Ethylene biosynthesis</keyword>
<evidence type="ECO:0000256" key="2">
    <source>
        <dbReference type="ARBA" id="ARBA00004767"/>
    </source>
</evidence>
<dbReference type="Pfam" id="PF14226">
    <property type="entry name" value="DIOX_N"/>
    <property type="match status" value="1"/>
</dbReference>
<dbReference type="OrthoDB" id="21825at2"/>
<comment type="cofactor">
    <cofactor evidence="1">
        <name>Fe(2+)</name>
        <dbReference type="ChEBI" id="CHEBI:29033"/>
    </cofactor>
</comment>
<comment type="catalytic activity">
    <reaction evidence="10">
        <text>L-arginine + 2-oxoglutarate + O2 = guanidine + L-glutamate 5-semialdehyde + succinate + CO2</text>
        <dbReference type="Rhea" id="RHEA:31535"/>
        <dbReference type="ChEBI" id="CHEBI:15379"/>
        <dbReference type="ChEBI" id="CHEBI:16526"/>
        <dbReference type="ChEBI" id="CHEBI:16810"/>
        <dbReference type="ChEBI" id="CHEBI:30031"/>
        <dbReference type="ChEBI" id="CHEBI:30087"/>
        <dbReference type="ChEBI" id="CHEBI:32682"/>
        <dbReference type="ChEBI" id="CHEBI:58066"/>
        <dbReference type="EC" id="1.14.20.7"/>
    </reaction>
</comment>
<evidence type="ECO:0000256" key="1">
    <source>
        <dbReference type="ARBA" id="ARBA00001954"/>
    </source>
</evidence>
<evidence type="ECO:0000256" key="10">
    <source>
        <dbReference type="ARBA" id="ARBA00049359"/>
    </source>
</evidence>
<evidence type="ECO:0000256" key="11">
    <source>
        <dbReference type="RuleBase" id="RU003682"/>
    </source>
</evidence>
<dbReference type="InterPro" id="IPR050231">
    <property type="entry name" value="Iron_ascorbate_oxido_reductase"/>
</dbReference>
<comment type="catalytic activity">
    <reaction evidence="9">
        <text>2-oxoglutarate + O2 + 2 H(+) = ethene + 3 CO2 + H2O</text>
        <dbReference type="Rhea" id="RHEA:31523"/>
        <dbReference type="ChEBI" id="CHEBI:15377"/>
        <dbReference type="ChEBI" id="CHEBI:15378"/>
        <dbReference type="ChEBI" id="CHEBI:15379"/>
        <dbReference type="ChEBI" id="CHEBI:16526"/>
        <dbReference type="ChEBI" id="CHEBI:16810"/>
        <dbReference type="ChEBI" id="CHEBI:18153"/>
        <dbReference type="EC" id="1.13.12.19"/>
    </reaction>
</comment>
<evidence type="ECO:0000256" key="6">
    <source>
        <dbReference type="ARBA" id="ARBA00022666"/>
    </source>
</evidence>
<dbReference type="EC" id="1.14.20.7" evidence="3"/>
<evidence type="ECO:0000256" key="9">
    <source>
        <dbReference type="ARBA" id="ARBA00047725"/>
    </source>
</evidence>
<dbReference type="InterPro" id="IPR027443">
    <property type="entry name" value="IPNS-like_sf"/>
</dbReference>
<dbReference type="AlphaFoldDB" id="A0A1H2TT63"/>
<dbReference type="EC" id="1.13.12.19" evidence="4"/>
<reference evidence="14" key="1">
    <citation type="submission" date="2016-10" db="EMBL/GenBank/DDBJ databases">
        <authorList>
            <person name="Varghese N."/>
            <person name="Submissions S."/>
        </authorList>
    </citation>
    <scope>NUCLEOTIDE SEQUENCE [LARGE SCALE GENOMIC DNA]</scope>
    <source>
        <strain evidence="14">DSM 27839</strain>
    </source>
</reference>
<evidence type="ECO:0000313" key="14">
    <source>
        <dbReference type="Proteomes" id="UP000183400"/>
    </source>
</evidence>
<dbReference type="InterPro" id="IPR044861">
    <property type="entry name" value="IPNS-like_FE2OG_OXY"/>
</dbReference>
<dbReference type="SUPFAM" id="SSF51197">
    <property type="entry name" value="Clavaminate synthase-like"/>
    <property type="match status" value="1"/>
</dbReference>
<protein>
    <recommendedName>
        <fullName evidence="5">2-oxoglutarate-dependent ethylene/succinate-forming enzyme</fullName>
        <ecNumber evidence="4">1.13.12.19</ecNumber>
        <ecNumber evidence="3">1.14.20.7</ecNumber>
    </recommendedName>
    <alternativeName>
        <fullName evidence="7">2-oxoglutarate dioxygenase (ethylene-forming)</fullName>
    </alternativeName>
    <alternativeName>
        <fullName evidence="8">2-oxoglutarate/L-arginine monooxygenase/decarboxylase (succinate-forming)</fullName>
    </alternativeName>
</protein>
<organism evidence="13 14">
    <name type="scientific">Ruegeria halocynthiae</name>
    <dbReference type="NCBI Taxonomy" id="985054"/>
    <lineage>
        <taxon>Bacteria</taxon>
        <taxon>Pseudomonadati</taxon>
        <taxon>Pseudomonadota</taxon>
        <taxon>Alphaproteobacteria</taxon>
        <taxon>Rhodobacterales</taxon>
        <taxon>Roseobacteraceae</taxon>
        <taxon>Ruegeria</taxon>
    </lineage>
</organism>
<comment type="pathway">
    <text evidence="2">Alkene biosynthesis; ethylene biosynthesis via 2-oxoglutarate.</text>
</comment>
<dbReference type="InterPro" id="IPR005123">
    <property type="entry name" value="Oxoglu/Fe-dep_dioxygenase_dom"/>
</dbReference>
<comment type="similarity">
    <text evidence="11">Belongs to the iron/ascorbate-dependent oxidoreductase family.</text>
</comment>
<evidence type="ECO:0000256" key="8">
    <source>
        <dbReference type="ARBA" id="ARBA00031282"/>
    </source>
</evidence>
<sequence length="304" mass="33497">MIENLNLAMLDQGDPVEMDKLRDAVGRVGFLTISNTGLSAERVQQVIATYRKFFHQPDDFKQSVDMAATGANRGWGASRSEQVDPNANPDYKEVFDCGFELPSDNPYADRGLGVYAPNLWPSGDAVFRTTIQYYYSDACAVAMRVLRAIAVAIGRNADSFDAAFDTPMALLRGNFYPQRPDWAGENDFGIGAHTDYGCLTLLATDGTPGLEVRMPSGEWQAVVAAPDQFIINFGEMLEFWTAGEIKATEHRVKGSADERISVPLFFNPSYDTNVAPPSSGTTIRAGEHLTRRFKETYVHLQAVS</sequence>
<dbReference type="GO" id="GO:0102276">
    <property type="term" value="F:2-oxoglutarate oxygenase/decarboxylase (ethylene-forming) activity"/>
    <property type="evidence" value="ECO:0007669"/>
    <property type="project" value="UniProtKB-EC"/>
</dbReference>
<dbReference type="STRING" id="985054.SAMN05444358_101915"/>
<dbReference type="PRINTS" id="PR00682">
    <property type="entry name" value="IPNSYNTHASE"/>
</dbReference>
<evidence type="ECO:0000256" key="5">
    <source>
        <dbReference type="ARBA" id="ARBA00019045"/>
    </source>
</evidence>
<keyword evidence="11" id="KW-0560">Oxidoreductase</keyword>
<dbReference type="Pfam" id="PF03171">
    <property type="entry name" value="2OG-FeII_Oxy"/>
    <property type="match status" value="1"/>
</dbReference>
<gene>
    <name evidence="13" type="ORF">SAMN05444358_101915</name>
</gene>
<dbReference type="RefSeq" id="WP_074734813.1">
    <property type="nucleotide sequence ID" value="NZ_FNNP01000001.1"/>
</dbReference>
<evidence type="ECO:0000313" key="13">
    <source>
        <dbReference type="EMBL" id="SDW46928.1"/>
    </source>
</evidence>
<dbReference type="EMBL" id="FNNP01000001">
    <property type="protein sequence ID" value="SDW46928.1"/>
    <property type="molecule type" value="Genomic_DNA"/>
</dbReference>